<dbReference type="Proteomes" id="UP000704176">
    <property type="component" value="Unassembled WGS sequence"/>
</dbReference>
<feature type="chain" id="PRO_5045207068" description="ABM domain-containing protein" evidence="1">
    <location>
        <begin position="35"/>
        <end position="176"/>
    </location>
</feature>
<feature type="signal peptide" evidence="1">
    <location>
        <begin position="1"/>
        <end position="34"/>
    </location>
</feature>
<gene>
    <name evidence="2" type="ORF">K9B37_06940</name>
</gene>
<evidence type="ECO:0000313" key="3">
    <source>
        <dbReference type="Proteomes" id="UP000704176"/>
    </source>
</evidence>
<keyword evidence="3" id="KW-1185">Reference proteome</keyword>
<dbReference type="EMBL" id="JAIRBM010000004">
    <property type="protein sequence ID" value="MBZ6076025.1"/>
    <property type="molecule type" value="Genomic_DNA"/>
</dbReference>
<evidence type="ECO:0000256" key="1">
    <source>
        <dbReference type="SAM" id="SignalP"/>
    </source>
</evidence>
<sequence>MKTGLQSAHGIRASGWALALVGLSLMFAPMAASAQEARPTGQAQSETAAAETTDARIVLVEWRIKKGREQEFLEYWSKQATIADRSGLIGEFLSRVEDREQFPWMVWDLDKRWTTFVNVGFWRSGNDFHEQIGRFINNAKPPLAFEAQKRRRVFVAPERWRVGASPLMISDHSSVK</sequence>
<comment type="caution">
    <text evidence="2">The sequence shown here is derived from an EMBL/GenBank/DDBJ whole genome shotgun (WGS) entry which is preliminary data.</text>
</comment>
<protein>
    <recommendedName>
        <fullName evidence="4">ABM domain-containing protein</fullName>
    </recommendedName>
</protein>
<dbReference type="RefSeq" id="WP_224312341.1">
    <property type="nucleotide sequence ID" value="NZ_JAIRBM010000004.1"/>
</dbReference>
<accession>A0ABS7VKG0</accession>
<evidence type="ECO:0000313" key="2">
    <source>
        <dbReference type="EMBL" id="MBZ6076025.1"/>
    </source>
</evidence>
<evidence type="ECO:0008006" key="4">
    <source>
        <dbReference type="Google" id="ProtNLM"/>
    </source>
</evidence>
<organism evidence="2 3">
    <name type="scientific">Microvirga puerhi</name>
    <dbReference type="NCBI Taxonomy" id="2876078"/>
    <lineage>
        <taxon>Bacteria</taxon>
        <taxon>Pseudomonadati</taxon>
        <taxon>Pseudomonadota</taxon>
        <taxon>Alphaproteobacteria</taxon>
        <taxon>Hyphomicrobiales</taxon>
        <taxon>Methylobacteriaceae</taxon>
        <taxon>Microvirga</taxon>
    </lineage>
</organism>
<keyword evidence="1" id="KW-0732">Signal</keyword>
<proteinExistence type="predicted"/>
<reference evidence="2 3" key="1">
    <citation type="submission" date="2021-09" db="EMBL/GenBank/DDBJ databases">
        <title>The complete genome sequence of a new microorganism.</title>
        <authorList>
            <person name="Zi Z."/>
        </authorList>
    </citation>
    <scope>NUCLEOTIDE SEQUENCE [LARGE SCALE GENOMIC DNA]</scope>
    <source>
        <strain evidence="2 3">WGZ8</strain>
    </source>
</reference>
<name>A0ABS7VKG0_9HYPH</name>